<dbReference type="CDD" id="cd17324">
    <property type="entry name" value="MFS_NepI_like"/>
    <property type="match status" value="1"/>
</dbReference>
<feature type="transmembrane region" description="Helical" evidence="6">
    <location>
        <begin position="347"/>
        <end position="373"/>
    </location>
</feature>
<dbReference type="InterPro" id="IPR020846">
    <property type="entry name" value="MFS_dom"/>
</dbReference>
<keyword evidence="4 6" id="KW-1133">Transmembrane helix</keyword>
<comment type="subcellular location">
    <subcellularLocation>
        <location evidence="1">Cell membrane</location>
        <topology evidence="1">Multi-pass membrane protein</topology>
    </subcellularLocation>
</comment>
<feature type="transmembrane region" description="Helical" evidence="6">
    <location>
        <begin position="152"/>
        <end position="171"/>
    </location>
</feature>
<protein>
    <submittedName>
        <fullName evidence="8">MFS transporter</fullName>
    </submittedName>
</protein>
<dbReference type="InterPro" id="IPR011701">
    <property type="entry name" value="MFS"/>
</dbReference>
<evidence type="ECO:0000256" key="4">
    <source>
        <dbReference type="ARBA" id="ARBA00022989"/>
    </source>
</evidence>
<organism evidence="8 9">
    <name type="scientific">Dysgonomonas capnocytophagoides</name>
    <dbReference type="NCBI Taxonomy" id="45254"/>
    <lineage>
        <taxon>Bacteria</taxon>
        <taxon>Pseudomonadati</taxon>
        <taxon>Bacteroidota</taxon>
        <taxon>Bacteroidia</taxon>
        <taxon>Bacteroidales</taxon>
        <taxon>Dysgonomonadaceae</taxon>
        <taxon>Dysgonomonas</taxon>
    </lineage>
</organism>
<comment type="caution">
    <text evidence="8">The sequence shown here is derived from an EMBL/GenBank/DDBJ whole genome shotgun (WGS) entry which is preliminary data.</text>
</comment>
<evidence type="ECO:0000256" key="1">
    <source>
        <dbReference type="ARBA" id="ARBA00004651"/>
    </source>
</evidence>
<feature type="transmembrane region" description="Helical" evidence="6">
    <location>
        <begin position="258"/>
        <end position="282"/>
    </location>
</feature>
<dbReference type="EMBL" id="SOML01000001">
    <property type="protein sequence ID" value="TFD99105.1"/>
    <property type="molecule type" value="Genomic_DNA"/>
</dbReference>
<dbReference type="PANTHER" id="PTHR43124:SF3">
    <property type="entry name" value="CHLORAMPHENICOL EFFLUX PUMP RV0191"/>
    <property type="match status" value="1"/>
</dbReference>
<dbReference type="Pfam" id="PF07690">
    <property type="entry name" value="MFS_1"/>
    <property type="match status" value="1"/>
</dbReference>
<dbReference type="AlphaFoldDB" id="A0A4Y8L8Z4"/>
<feature type="transmembrane region" description="Helical" evidence="6">
    <location>
        <begin position="379"/>
        <end position="395"/>
    </location>
</feature>
<dbReference type="RefSeq" id="WP_134435482.1">
    <property type="nucleotide sequence ID" value="NZ_SOML01000001.1"/>
</dbReference>
<dbReference type="Gene3D" id="1.20.1250.20">
    <property type="entry name" value="MFS general substrate transporter like domains"/>
    <property type="match status" value="1"/>
</dbReference>
<dbReference type="Proteomes" id="UP000297861">
    <property type="component" value="Unassembled WGS sequence"/>
</dbReference>
<sequence>MLQNKSSKDNFINIDNITSKTTIKDWLAVLSLALGSFSTVTAEFIPVGILPEVSNTFQISSGTAGLMMTIPGLLAAISGLSIPILSRNMDRKKILVFLTLILLASCFLAFWAPNFTIILVSRAMVGVSLGAFWAMSLMVAGRLVSVENVNKATALVFAGVTTAMIFGVPLGTFIGEMFSWREAFLATGAISFLALLTQLFFLPNIAPREALKVSSLLNILKKKQVLISLLMITLMFMVHFGTYTYLKPLLEKRGLTSEYITLLLLGFGVAGFVSNFVASYFLNKNVKATLAVSMIVLIIPLLFLPLSFNTNEEVFVLVLIWGIAWGALPLCLNVWNRNTSPDNIEPISALFTFTTQVAISIGSAVGGLLVDMFNVEKDYLIGGIVVFVGLFILLIQRTQRKSLYITS</sequence>
<keyword evidence="5 6" id="KW-0472">Membrane</keyword>
<keyword evidence="3 6" id="KW-0812">Transmembrane</keyword>
<feature type="transmembrane region" description="Helical" evidence="6">
    <location>
        <begin position="118"/>
        <end position="140"/>
    </location>
</feature>
<feature type="transmembrane region" description="Helical" evidence="6">
    <location>
        <begin position="26"/>
        <end position="50"/>
    </location>
</feature>
<dbReference type="GO" id="GO:0005886">
    <property type="term" value="C:plasma membrane"/>
    <property type="evidence" value="ECO:0007669"/>
    <property type="project" value="UniProtKB-SubCell"/>
</dbReference>
<evidence type="ECO:0000256" key="5">
    <source>
        <dbReference type="ARBA" id="ARBA00023136"/>
    </source>
</evidence>
<feature type="domain" description="Major facilitator superfamily (MFS) profile" evidence="7">
    <location>
        <begin position="28"/>
        <end position="401"/>
    </location>
</feature>
<feature type="transmembrane region" description="Helical" evidence="6">
    <location>
        <begin position="225"/>
        <end position="246"/>
    </location>
</feature>
<name>A0A4Y8L8Z4_9BACT</name>
<accession>A0A4Y8L8Z4</accession>
<dbReference type="GO" id="GO:0022857">
    <property type="term" value="F:transmembrane transporter activity"/>
    <property type="evidence" value="ECO:0007669"/>
    <property type="project" value="InterPro"/>
</dbReference>
<dbReference type="OrthoDB" id="199773at2"/>
<dbReference type="PANTHER" id="PTHR43124">
    <property type="entry name" value="PURINE EFFLUX PUMP PBUE"/>
    <property type="match status" value="1"/>
</dbReference>
<evidence type="ECO:0000256" key="6">
    <source>
        <dbReference type="SAM" id="Phobius"/>
    </source>
</evidence>
<evidence type="ECO:0000256" key="3">
    <source>
        <dbReference type="ARBA" id="ARBA00022692"/>
    </source>
</evidence>
<feature type="transmembrane region" description="Helical" evidence="6">
    <location>
        <begin position="289"/>
        <end position="308"/>
    </location>
</feature>
<dbReference type="InterPro" id="IPR050189">
    <property type="entry name" value="MFS_Efflux_Transporters"/>
</dbReference>
<feature type="transmembrane region" description="Helical" evidence="6">
    <location>
        <begin position="62"/>
        <end position="82"/>
    </location>
</feature>
<dbReference type="PROSITE" id="PS50850">
    <property type="entry name" value="MFS"/>
    <property type="match status" value="1"/>
</dbReference>
<evidence type="ECO:0000259" key="7">
    <source>
        <dbReference type="PROSITE" id="PS50850"/>
    </source>
</evidence>
<dbReference type="InterPro" id="IPR036259">
    <property type="entry name" value="MFS_trans_sf"/>
</dbReference>
<keyword evidence="2" id="KW-1003">Cell membrane</keyword>
<evidence type="ECO:0000313" key="8">
    <source>
        <dbReference type="EMBL" id="TFD99105.1"/>
    </source>
</evidence>
<feature type="transmembrane region" description="Helical" evidence="6">
    <location>
        <begin position="94"/>
        <end position="112"/>
    </location>
</feature>
<reference evidence="8 9" key="1">
    <citation type="submission" date="2019-03" db="EMBL/GenBank/DDBJ databases">
        <title>San Antonio Military Medical Center submission to MRSN (WRAIR), pending publication.</title>
        <authorList>
            <person name="Blyth D.M."/>
            <person name="Mccarthy S.L."/>
            <person name="Schall S.E."/>
            <person name="Stam J.A."/>
            <person name="Ong A.C."/>
            <person name="Mcgann P.T."/>
        </authorList>
    </citation>
    <scope>NUCLEOTIDE SEQUENCE [LARGE SCALE GENOMIC DNA]</scope>
    <source>
        <strain evidence="8 9">MRSN571793</strain>
    </source>
</reference>
<feature type="transmembrane region" description="Helical" evidence="6">
    <location>
        <begin position="183"/>
        <end position="205"/>
    </location>
</feature>
<evidence type="ECO:0000256" key="2">
    <source>
        <dbReference type="ARBA" id="ARBA00022475"/>
    </source>
</evidence>
<proteinExistence type="predicted"/>
<keyword evidence="9" id="KW-1185">Reference proteome</keyword>
<feature type="transmembrane region" description="Helical" evidence="6">
    <location>
        <begin position="314"/>
        <end position="335"/>
    </location>
</feature>
<evidence type="ECO:0000313" key="9">
    <source>
        <dbReference type="Proteomes" id="UP000297861"/>
    </source>
</evidence>
<dbReference type="SUPFAM" id="SSF103473">
    <property type="entry name" value="MFS general substrate transporter"/>
    <property type="match status" value="1"/>
</dbReference>
<gene>
    <name evidence="8" type="ORF">E2605_03235</name>
</gene>